<name>A0A0G0QFX5_9BACT</name>
<dbReference type="Proteomes" id="UP000033881">
    <property type="component" value="Unassembled WGS sequence"/>
</dbReference>
<dbReference type="AlphaFoldDB" id="A0A0G0QFX5"/>
<gene>
    <name evidence="1" type="ORF">UT24_C0011G0050</name>
</gene>
<accession>A0A0G0QFX5</accession>
<protein>
    <submittedName>
        <fullName evidence="1">Uncharacterized protein</fullName>
    </submittedName>
</protein>
<evidence type="ECO:0000313" key="1">
    <source>
        <dbReference type="EMBL" id="KKR00597.1"/>
    </source>
</evidence>
<proteinExistence type="predicted"/>
<sequence length="125" mass="14636">MTDVEMYSRAKDILIRIKDGNASFRHGIIDEEGMSGLDNIERFLMVMPRMQPHFKFKVFFTNEMQILFFNTLEEIEAMLKAILEMKCSITLPMIQVFDLESYEWQCEMEFDGTIHLTPAAKIKGD</sequence>
<dbReference type="STRING" id="1618574.UT24_C0011G0050"/>
<reference evidence="1 2" key="1">
    <citation type="journal article" date="2015" name="Nature">
        <title>rRNA introns, odd ribosomes, and small enigmatic genomes across a large radiation of phyla.</title>
        <authorList>
            <person name="Brown C.T."/>
            <person name="Hug L.A."/>
            <person name="Thomas B.C."/>
            <person name="Sharon I."/>
            <person name="Castelle C.J."/>
            <person name="Singh A."/>
            <person name="Wilkins M.J."/>
            <person name="Williams K.H."/>
            <person name="Banfield J.F."/>
        </authorList>
    </citation>
    <scope>NUCLEOTIDE SEQUENCE [LARGE SCALE GENOMIC DNA]</scope>
</reference>
<comment type="caution">
    <text evidence="1">The sequence shown here is derived from an EMBL/GenBank/DDBJ whole genome shotgun (WGS) entry which is preliminary data.</text>
</comment>
<evidence type="ECO:0000313" key="2">
    <source>
        <dbReference type="Proteomes" id="UP000033881"/>
    </source>
</evidence>
<organism evidence="1 2">
    <name type="scientific">Candidatus Woesebacteria bacterium GW2011_GWB1_39_12</name>
    <dbReference type="NCBI Taxonomy" id="1618574"/>
    <lineage>
        <taxon>Bacteria</taxon>
        <taxon>Candidatus Woeseibacteriota</taxon>
    </lineage>
</organism>
<dbReference type="EMBL" id="LBWB01000011">
    <property type="protein sequence ID" value="KKR00597.1"/>
    <property type="molecule type" value="Genomic_DNA"/>
</dbReference>